<feature type="transmembrane region" description="Helical" evidence="5">
    <location>
        <begin position="196"/>
        <end position="214"/>
    </location>
</feature>
<feature type="transmembrane region" description="Helical" evidence="5">
    <location>
        <begin position="355"/>
        <end position="375"/>
    </location>
</feature>
<accession>A0A2T9K1C5</accession>
<dbReference type="InterPro" id="IPR020846">
    <property type="entry name" value="MFS_dom"/>
</dbReference>
<feature type="transmembrane region" description="Helical" evidence="5">
    <location>
        <begin position="133"/>
        <end position="157"/>
    </location>
</feature>
<proteinExistence type="predicted"/>
<keyword evidence="2 5" id="KW-0812">Transmembrane</keyword>
<dbReference type="PANTHER" id="PTHR42718">
    <property type="entry name" value="MAJOR FACILITATOR SUPERFAMILY MULTIDRUG TRANSPORTER MFSC"/>
    <property type="match status" value="1"/>
</dbReference>
<feature type="transmembrane region" description="Helical" evidence="5">
    <location>
        <begin position="264"/>
        <end position="285"/>
    </location>
</feature>
<dbReference type="Gene3D" id="1.20.1250.20">
    <property type="entry name" value="MFS general substrate transporter like domains"/>
    <property type="match status" value="1"/>
</dbReference>
<feature type="transmembrane region" description="Helical" evidence="5">
    <location>
        <begin position="327"/>
        <end position="349"/>
    </location>
</feature>
<feature type="domain" description="Major facilitator superfamily (MFS) profile" evidence="6">
    <location>
        <begin position="8"/>
        <end position="494"/>
    </location>
</feature>
<feature type="transmembrane region" description="Helical" evidence="5">
    <location>
        <begin position="99"/>
        <end position="121"/>
    </location>
</feature>
<dbReference type="PROSITE" id="PS00216">
    <property type="entry name" value="SUGAR_TRANSPORT_1"/>
    <property type="match status" value="1"/>
</dbReference>
<gene>
    <name evidence="7" type="ORF">DDF65_00245</name>
</gene>
<dbReference type="Pfam" id="PF07690">
    <property type="entry name" value="MFS_1"/>
    <property type="match status" value="1"/>
</dbReference>
<keyword evidence="8" id="KW-1185">Reference proteome</keyword>
<name>A0A2T9K1C5_9CAUL</name>
<dbReference type="EMBL" id="QDKP01000003">
    <property type="protein sequence ID" value="PVM89581.1"/>
    <property type="molecule type" value="Genomic_DNA"/>
</dbReference>
<dbReference type="InterPro" id="IPR005829">
    <property type="entry name" value="Sugar_transporter_CS"/>
</dbReference>
<evidence type="ECO:0000256" key="5">
    <source>
        <dbReference type="SAM" id="Phobius"/>
    </source>
</evidence>
<evidence type="ECO:0000313" key="7">
    <source>
        <dbReference type="EMBL" id="PVM89581.1"/>
    </source>
</evidence>
<feature type="transmembrane region" description="Helical" evidence="5">
    <location>
        <begin position="74"/>
        <end position="93"/>
    </location>
</feature>
<sequence length="498" mass="51662">MSPKPTKALAAVCLSSLMFGLEISSVPAALPTLQAVLDADFGALQWIMNAYTLAVTAVLMATGALADRFGRKRIFLGGIIAFGLSSLVCGLARDAQLLIVARFLQGASGGAMLICQVAILSHQFRDGRDRSHAFGWWGVIFGIGLGFGPIIGGAIVSLADWRWVFLVHGPLALATLVLGADGVTESRDPIAQRLDLAGIITLSISVFCLVYFITQGPHLGFGSPTAILFVGAAVVAFAAFIGVERSSKHPMFDASVFAVRDFSGALLGSAAMNFSFWPFMIYLPIYFQAALGYDSVQAGAALLAYTLPTLAVPPLAERLALRYRSGLVIPAGLFVIGLGFILMFLATRVGAAAELAVLPGCMLAGVGLGLTNTTVTNATTNAVTSDRAGMASGIDMSARMISLAINIALMGAILVSGVQSSLSLAAPASADIRALAERVAAGAGSDQISPAIARQALVHGFGWTMLYGGLAAWILAAASRLTFGPALAARPEKRQAAR</sequence>
<dbReference type="PROSITE" id="PS50850">
    <property type="entry name" value="MFS"/>
    <property type="match status" value="1"/>
</dbReference>
<comment type="caution">
    <text evidence="7">The sequence shown here is derived from an EMBL/GenBank/DDBJ whole genome shotgun (WGS) entry which is preliminary data.</text>
</comment>
<comment type="subcellular location">
    <subcellularLocation>
        <location evidence="1">Membrane</location>
        <topology evidence="1">Multi-pass membrane protein</topology>
    </subcellularLocation>
</comment>
<dbReference type="SUPFAM" id="SSF103473">
    <property type="entry name" value="MFS general substrate transporter"/>
    <property type="match status" value="1"/>
</dbReference>
<evidence type="ECO:0000313" key="8">
    <source>
        <dbReference type="Proteomes" id="UP000244913"/>
    </source>
</evidence>
<feature type="transmembrane region" description="Helical" evidence="5">
    <location>
        <begin position="396"/>
        <end position="415"/>
    </location>
</feature>
<dbReference type="InterPro" id="IPR011701">
    <property type="entry name" value="MFS"/>
</dbReference>
<dbReference type="GO" id="GO:0016020">
    <property type="term" value="C:membrane"/>
    <property type="evidence" value="ECO:0007669"/>
    <property type="project" value="UniProtKB-SubCell"/>
</dbReference>
<evidence type="ECO:0000256" key="4">
    <source>
        <dbReference type="ARBA" id="ARBA00023136"/>
    </source>
</evidence>
<dbReference type="Proteomes" id="UP000244913">
    <property type="component" value="Unassembled WGS sequence"/>
</dbReference>
<feature type="transmembrane region" description="Helical" evidence="5">
    <location>
        <begin position="226"/>
        <end position="243"/>
    </location>
</feature>
<dbReference type="Gene3D" id="1.20.1720.10">
    <property type="entry name" value="Multidrug resistance protein D"/>
    <property type="match status" value="1"/>
</dbReference>
<keyword evidence="4 5" id="KW-0472">Membrane</keyword>
<keyword evidence="3 5" id="KW-1133">Transmembrane helix</keyword>
<evidence type="ECO:0000256" key="1">
    <source>
        <dbReference type="ARBA" id="ARBA00004141"/>
    </source>
</evidence>
<dbReference type="InterPro" id="IPR036259">
    <property type="entry name" value="MFS_trans_sf"/>
</dbReference>
<feature type="transmembrane region" description="Helical" evidence="5">
    <location>
        <begin position="163"/>
        <end position="184"/>
    </location>
</feature>
<feature type="transmembrane region" description="Helical" evidence="5">
    <location>
        <begin position="44"/>
        <end position="62"/>
    </location>
</feature>
<dbReference type="PANTHER" id="PTHR42718:SF49">
    <property type="entry name" value="EXPORT PROTEIN"/>
    <property type="match status" value="1"/>
</dbReference>
<dbReference type="AlphaFoldDB" id="A0A2T9K1C5"/>
<dbReference type="PRINTS" id="PR01036">
    <property type="entry name" value="TCRTETB"/>
</dbReference>
<feature type="transmembrane region" description="Helical" evidence="5">
    <location>
        <begin position="470"/>
        <end position="489"/>
    </location>
</feature>
<reference evidence="7 8" key="1">
    <citation type="submission" date="2018-04" db="EMBL/GenBank/DDBJ databases">
        <title>The genome sequence of Caulobacter sp. 736.</title>
        <authorList>
            <person name="Gao J."/>
            <person name="Sun J."/>
        </authorList>
    </citation>
    <scope>NUCLEOTIDE SEQUENCE [LARGE SCALE GENOMIC DNA]</scope>
    <source>
        <strain evidence="7 8">736</strain>
    </source>
</reference>
<dbReference type="RefSeq" id="WP_116563638.1">
    <property type="nucleotide sequence ID" value="NZ_QDKP01000003.1"/>
</dbReference>
<protein>
    <submittedName>
        <fullName evidence="7">MFS transporter</fullName>
    </submittedName>
</protein>
<evidence type="ECO:0000259" key="6">
    <source>
        <dbReference type="PROSITE" id="PS50850"/>
    </source>
</evidence>
<organism evidence="7 8">
    <name type="scientific">Caulobacter radicis</name>
    <dbReference type="NCBI Taxonomy" id="2172650"/>
    <lineage>
        <taxon>Bacteria</taxon>
        <taxon>Pseudomonadati</taxon>
        <taxon>Pseudomonadota</taxon>
        <taxon>Alphaproteobacteria</taxon>
        <taxon>Caulobacterales</taxon>
        <taxon>Caulobacteraceae</taxon>
        <taxon>Caulobacter</taxon>
    </lineage>
</organism>
<feature type="transmembrane region" description="Helical" evidence="5">
    <location>
        <begin position="297"/>
        <end position="315"/>
    </location>
</feature>
<evidence type="ECO:0000256" key="3">
    <source>
        <dbReference type="ARBA" id="ARBA00022989"/>
    </source>
</evidence>
<evidence type="ECO:0000256" key="2">
    <source>
        <dbReference type="ARBA" id="ARBA00022692"/>
    </source>
</evidence>
<dbReference type="CDD" id="cd17321">
    <property type="entry name" value="MFS_MMR_MDR_like"/>
    <property type="match status" value="1"/>
</dbReference>
<dbReference type="GO" id="GO:0022857">
    <property type="term" value="F:transmembrane transporter activity"/>
    <property type="evidence" value="ECO:0007669"/>
    <property type="project" value="InterPro"/>
</dbReference>